<feature type="non-terminal residue" evidence="1">
    <location>
        <position position="88"/>
    </location>
</feature>
<organism evidence="1">
    <name type="scientific">marine sediment metagenome</name>
    <dbReference type="NCBI Taxonomy" id="412755"/>
    <lineage>
        <taxon>unclassified sequences</taxon>
        <taxon>metagenomes</taxon>
        <taxon>ecological metagenomes</taxon>
    </lineage>
</organism>
<protein>
    <submittedName>
        <fullName evidence="1">Uncharacterized protein</fullName>
    </submittedName>
</protein>
<proteinExistence type="predicted"/>
<accession>A0A0F9E522</accession>
<comment type="caution">
    <text evidence="1">The sequence shown here is derived from an EMBL/GenBank/DDBJ whole genome shotgun (WGS) entry which is preliminary data.</text>
</comment>
<dbReference type="AlphaFoldDB" id="A0A0F9E522"/>
<name>A0A0F9E522_9ZZZZ</name>
<dbReference type="EMBL" id="LAZR01038604">
    <property type="protein sequence ID" value="KKL19118.1"/>
    <property type="molecule type" value="Genomic_DNA"/>
</dbReference>
<reference evidence="1" key="1">
    <citation type="journal article" date="2015" name="Nature">
        <title>Complex archaea that bridge the gap between prokaryotes and eukaryotes.</title>
        <authorList>
            <person name="Spang A."/>
            <person name="Saw J.H."/>
            <person name="Jorgensen S.L."/>
            <person name="Zaremba-Niedzwiedzka K."/>
            <person name="Martijn J."/>
            <person name="Lind A.E."/>
            <person name="van Eijk R."/>
            <person name="Schleper C."/>
            <person name="Guy L."/>
            <person name="Ettema T.J."/>
        </authorList>
    </citation>
    <scope>NUCLEOTIDE SEQUENCE</scope>
</reference>
<gene>
    <name evidence="1" type="ORF">LCGC14_2468650</name>
</gene>
<evidence type="ECO:0000313" key="1">
    <source>
        <dbReference type="EMBL" id="KKL19118.1"/>
    </source>
</evidence>
<sequence>MTTRYQNEHYEDVARTLKAHRGCVMGCAKAKDDSWCPPNLAQGFADLFAADNPPFCRTCDTSHSIFHASEGLHDYDTGGFDRERFLAA</sequence>